<feature type="non-terminal residue" evidence="1">
    <location>
        <position position="261"/>
    </location>
</feature>
<comment type="caution">
    <text evidence="1">The sequence shown here is derived from an EMBL/GenBank/DDBJ whole genome shotgun (WGS) entry which is preliminary data.</text>
</comment>
<protein>
    <submittedName>
        <fullName evidence="1">7015_t:CDS:1</fullName>
    </submittedName>
</protein>
<accession>A0ACA9Q1N1</accession>
<name>A0ACA9Q1N1_9GLOM</name>
<reference evidence="1" key="1">
    <citation type="submission" date="2021-06" db="EMBL/GenBank/DDBJ databases">
        <authorList>
            <person name="Kallberg Y."/>
            <person name="Tangrot J."/>
            <person name="Rosling A."/>
        </authorList>
    </citation>
    <scope>NUCLEOTIDE SEQUENCE</scope>
    <source>
        <strain evidence="1">CL356</strain>
    </source>
</reference>
<dbReference type="Proteomes" id="UP000789525">
    <property type="component" value="Unassembled WGS sequence"/>
</dbReference>
<sequence>SPALFPISMFTSSSSSPTPPNKTWKQQLESTRVRAQTSLGPISDAWSRTPDAAKLGLAMVGGSLITFGGIRVYKGFFKRIRNSEQVSSSDFEKKRWIKGVVTSVGDADNFRLYHTPGFGWNWPLKFRRVPSSAKDLKEETLHIRMMGIDAPEAAHFGKPAQPYAEEALEWLRNAVLGKRVPLRWQPLWLNRGFHSDIAVCPSICLKLDGRPFTNKATQNMANGEKTTYYRWKRPHSKPSSECGNEVPKAKPLQSINGDTPG</sequence>
<proteinExistence type="predicted"/>
<keyword evidence="2" id="KW-1185">Reference proteome</keyword>
<evidence type="ECO:0000313" key="1">
    <source>
        <dbReference type="EMBL" id="CAG8732981.1"/>
    </source>
</evidence>
<feature type="non-terminal residue" evidence="1">
    <location>
        <position position="1"/>
    </location>
</feature>
<gene>
    <name evidence="1" type="ORF">ACOLOM_LOCUS11753</name>
</gene>
<dbReference type="EMBL" id="CAJVPT010043772">
    <property type="protein sequence ID" value="CAG8732981.1"/>
    <property type="molecule type" value="Genomic_DNA"/>
</dbReference>
<organism evidence="1 2">
    <name type="scientific">Acaulospora colombiana</name>
    <dbReference type="NCBI Taxonomy" id="27376"/>
    <lineage>
        <taxon>Eukaryota</taxon>
        <taxon>Fungi</taxon>
        <taxon>Fungi incertae sedis</taxon>
        <taxon>Mucoromycota</taxon>
        <taxon>Glomeromycotina</taxon>
        <taxon>Glomeromycetes</taxon>
        <taxon>Diversisporales</taxon>
        <taxon>Acaulosporaceae</taxon>
        <taxon>Acaulospora</taxon>
    </lineage>
</organism>
<evidence type="ECO:0000313" key="2">
    <source>
        <dbReference type="Proteomes" id="UP000789525"/>
    </source>
</evidence>